<proteinExistence type="predicted"/>
<evidence type="ECO:0000313" key="1">
    <source>
        <dbReference type="Proteomes" id="UP000046395"/>
    </source>
</evidence>
<reference evidence="2" key="1">
    <citation type="submission" date="2019-12" db="UniProtKB">
        <authorList>
            <consortium name="WormBaseParasite"/>
        </authorList>
    </citation>
    <scope>IDENTIFICATION</scope>
</reference>
<sequence>MNGRGGLGDGPTAEGVMRRRSAVYFSLLAACSSASFDYECSTCTYPSILTKRANRESTGYNSKAKETVAHQSKRQVFEDLTALALIRGRSKLKRVRHVRA</sequence>
<dbReference type="PROSITE" id="PS51257">
    <property type="entry name" value="PROKAR_LIPOPROTEIN"/>
    <property type="match status" value="1"/>
</dbReference>
<evidence type="ECO:0000313" key="2">
    <source>
        <dbReference type="WBParaSite" id="TMUE_2000008761.1"/>
    </source>
</evidence>
<dbReference type="AlphaFoldDB" id="A0A5S6QN30"/>
<organism evidence="1 2">
    <name type="scientific">Trichuris muris</name>
    <name type="common">Mouse whipworm</name>
    <dbReference type="NCBI Taxonomy" id="70415"/>
    <lineage>
        <taxon>Eukaryota</taxon>
        <taxon>Metazoa</taxon>
        <taxon>Ecdysozoa</taxon>
        <taxon>Nematoda</taxon>
        <taxon>Enoplea</taxon>
        <taxon>Dorylaimia</taxon>
        <taxon>Trichinellida</taxon>
        <taxon>Trichuridae</taxon>
        <taxon>Trichuris</taxon>
    </lineage>
</organism>
<dbReference type="WBParaSite" id="TMUE_2000008761.1">
    <property type="protein sequence ID" value="TMUE_2000008761.1"/>
    <property type="gene ID" value="WBGene00300392"/>
</dbReference>
<name>A0A5S6QN30_TRIMR</name>
<dbReference type="Proteomes" id="UP000046395">
    <property type="component" value="Unassembled WGS sequence"/>
</dbReference>
<accession>A0A5S6QN30</accession>
<keyword evidence="1" id="KW-1185">Reference proteome</keyword>
<protein>
    <submittedName>
        <fullName evidence="2">Secreted protein</fullName>
    </submittedName>
</protein>